<dbReference type="HOGENOM" id="CLU_163291_0_0_10"/>
<proteinExistence type="predicted"/>
<reference evidence="2 3" key="1">
    <citation type="journal article" date="2011" name="Stand. Genomic Sci.">
        <title>Complete genome sequence of Marivirga tractuosa type strain (H-43).</title>
        <authorList>
            <person name="Pagani I."/>
            <person name="Chertkov O."/>
            <person name="Lapidus A."/>
            <person name="Lucas S."/>
            <person name="Del Rio T.G."/>
            <person name="Tice H."/>
            <person name="Copeland A."/>
            <person name="Cheng J.F."/>
            <person name="Nolan M."/>
            <person name="Saunders E."/>
            <person name="Pitluck S."/>
            <person name="Held B."/>
            <person name="Goodwin L."/>
            <person name="Liolios K."/>
            <person name="Ovchinikova G."/>
            <person name="Ivanova N."/>
            <person name="Mavromatis K."/>
            <person name="Pati A."/>
            <person name="Chen A."/>
            <person name="Palaniappan K."/>
            <person name="Land M."/>
            <person name="Hauser L."/>
            <person name="Jeffries C.D."/>
            <person name="Detter J.C."/>
            <person name="Han C."/>
            <person name="Tapia R."/>
            <person name="Ngatchou-Djao O.D."/>
            <person name="Rohde M."/>
            <person name="Goker M."/>
            <person name="Spring S."/>
            <person name="Sikorski J."/>
            <person name="Woyke T."/>
            <person name="Bristow J."/>
            <person name="Eisen J.A."/>
            <person name="Markowitz V."/>
            <person name="Hugenholtz P."/>
            <person name="Klenk H.P."/>
            <person name="Kyrpides N.C."/>
        </authorList>
    </citation>
    <scope>NUCLEOTIDE SEQUENCE [LARGE SCALE GENOMIC DNA]</scope>
    <source>
        <strain evidence="3">ATCC 23168 / DSM 4126 / NBRC 15989 / NCIMB 1408 / VKM B-1430 / H-43</strain>
    </source>
</reference>
<gene>
    <name evidence="2" type="ordered locus">Ftrac_0112</name>
</gene>
<dbReference type="AlphaFoldDB" id="E4TVJ1"/>
<accession>E4TVJ1</accession>
<feature type="transmembrane region" description="Helical" evidence="1">
    <location>
        <begin position="87"/>
        <end position="106"/>
    </location>
</feature>
<dbReference type="KEGG" id="mtt:Ftrac_0112"/>
<dbReference type="STRING" id="643867.Ftrac_0112"/>
<dbReference type="Proteomes" id="UP000008720">
    <property type="component" value="Chromosome"/>
</dbReference>
<keyword evidence="1" id="KW-0472">Membrane</keyword>
<protein>
    <submittedName>
        <fullName evidence="2">Uncharacterized protein</fullName>
    </submittedName>
</protein>
<dbReference type="RefSeq" id="WP_013452274.1">
    <property type="nucleotide sequence ID" value="NC_014759.1"/>
</dbReference>
<dbReference type="eggNOG" id="ENOG5033KU9">
    <property type="taxonomic scope" value="Bacteria"/>
</dbReference>
<dbReference type="EMBL" id="CP002349">
    <property type="protein sequence ID" value="ADR20123.1"/>
    <property type="molecule type" value="Genomic_DNA"/>
</dbReference>
<keyword evidence="1" id="KW-0812">Transmembrane</keyword>
<organism evidence="2 3">
    <name type="scientific">Marivirga tractuosa (strain ATCC 23168 / DSM 4126 / NBRC 15989 / NCIMB 1408 / VKM B-1430 / H-43)</name>
    <name type="common">Microscilla tractuosa</name>
    <name type="synonym">Flexibacter tractuosus</name>
    <dbReference type="NCBI Taxonomy" id="643867"/>
    <lineage>
        <taxon>Bacteria</taxon>
        <taxon>Pseudomonadati</taxon>
        <taxon>Bacteroidota</taxon>
        <taxon>Cytophagia</taxon>
        <taxon>Cytophagales</taxon>
        <taxon>Marivirgaceae</taxon>
        <taxon>Marivirga</taxon>
    </lineage>
</organism>
<dbReference type="OrthoDB" id="1179607at2"/>
<sequence length="126" mass="14366">MKLQARCENCKAYLSFHANVADRFELARKRGEKIDLSCSHCGTKKAFNMNEIKAVENKFLSIAGLLIFLGGTVGLFAYLWPYFFKTSYIYAIAGLIGVLTIPFFIYQAINHGQENKVQYFNSKRYG</sequence>
<keyword evidence="1" id="KW-1133">Transmembrane helix</keyword>
<evidence type="ECO:0000256" key="1">
    <source>
        <dbReference type="SAM" id="Phobius"/>
    </source>
</evidence>
<keyword evidence="3" id="KW-1185">Reference proteome</keyword>
<feature type="transmembrane region" description="Helical" evidence="1">
    <location>
        <begin position="59"/>
        <end position="81"/>
    </location>
</feature>
<name>E4TVJ1_MARTH</name>
<evidence type="ECO:0000313" key="3">
    <source>
        <dbReference type="Proteomes" id="UP000008720"/>
    </source>
</evidence>
<evidence type="ECO:0000313" key="2">
    <source>
        <dbReference type="EMBL" id="ADR20123.1"/>
    </source>
</evidence>